<keyword evidence="3" id="KW-0408">Iron</keyword>
<protein>
    <submittedName>
        <fullName evidence="6">Beta-amyrin 11-oxidase isoform X1</fullName>
    </submittedName>
</protein>
<accession>A0ABM2YR71</accession>
<comment type="similarity">
    <text evidence="1">Belongs to the cytochrome P450 family.</text>
</comment>
<dbReference type="InterPro" id="IPR001128">
    <property type="entry name" value="Cyt_P450"/>
</dbReference>
<keyword evidence="5" id="KW-1185">Reference proteome</keyword>
<dbReference type="RefSeq" id="XP_040933010.1">
    <property type="nucleotide sequence ID" value="XM_041077076.1"/>
</dbReference>
<name>A0ABM2YR71_GOSHI</name>
<feature type="transmembrane region" description="Helical" evidence="4">
    <location>
        <begin position="6"/>
        <end position="26"/>
    </location>
</feature>
<evidence type="ECO:0000256" key="2">
    <source>
        <dbReference type="ARBA" id="ARBA00022723"/>
    </source>
</evidence>
<dbReference type="Proteomes" id="UP000818029">
    <property type="component" value="Chromosome A09"/>
</dbReference>
<reference evidence="5" key="1">
    <citation type="journal article" date="2020" name="Nat. Genet.">
        <title>Genomic diversifications of five Gossypium allopolyploid species and their impact on cotton improvement.</title>
        <authorList>
            <person name="Chen Z.J."/>
            <person name="Sreedasyam A."/>
            <person name="Ando A."/>
            <person name="Song Q."/>
            <person name="De Santiago L.M."/>
            <person name="Hulse-Kemp A.M."/>
            <person name="Ding M."/>
            <person name="Ye W."/>
            <person name="Kirkbride R.C."/>
            <person name="Jenkins J."/>
            <person name="Plott C."/>
            <person name="Lovell J."/>
            <person name="Lin Y.M."/>
            <person name="Vaughn R."/>
            <person name="Liu B."/>
            <person name="Simpson S."/>
            <person name="Scheffler B.E."/>
            <person name="Wen L."/>
            <person name="Saski C.A."/>
            <person name="Grover C.E."/>
            <person name="Hu G."/>
            <person name="Conover J.L."/>
            <person name="Carlson J.W."/>
            <person name="Shu S."/>
            <person name="Boston L.B."/>
            <person name="Williams M."/>
            <person name="Peterson D.G."/>
            <person name="McGee K."/>
            <person name="Jones D.C."/>
            <person name="Wendel J.F."/>
            <person name="Stelly D.M."/>
            <person name="Grimwood J."/>
            <person name="Schmutz J."/>
        </authorList>
    </citation>
    <scope>NUCLEOTIDE SEQUENCE [LARGE SCALE GENOMIC DNA]</scope>
    <source>
        <strain evidence="5">cv. TM-1</strain>
    </source>
</reference>
<keyword evidence="4" id="KW-0812">Transmembrane</keyword>
<dbReference type="InterPro" id="IPR002401">
    <property type="entry name" value="Cyt_P450_E_grp-I"/>
</dbReference>
<dbReference type="PRINTS" id="PR00463">
    <property type="entry name" value="EP450I"/>
</dbReference>
<keyword evidence="4" id="KW-0472">Membrane</keyword>
<gene>
    <name evidence="6" type="primary">LOC107896547</name>
</gene>
<dbReference type="Pfam" id="PF00067">
    <property type="entry name" value="p450"/>
    <property type="match status" value="1"/>
</dbReference>
<evidence type="ECO:0000256" key="1">
    <source>
        <dbReference type="ARBA" id="ARBA00010617"/>
    </source>
</evidence>
<proteinExistence type="inferred from homology"/>
<evidence type="ECO:0000256" key="4">
    <source>
        <dbReference type="SAM" id="Phobius"/>
    </source>
</evidence>
<keyword evidence="2" id="KW-0479">Metal-binding</keyword>
<dbReference type="Gene3D" id="1.10.630.10">
    <property type="entry name" value="Cytochrome P450"/>
    <property type="match status" value="1"/>
</dbReference>
<dbReference type="PANTHER" id="PTHR24286:SF196">
    <property type="entry name" value="BETA-AMYRIN 11-OXIDASE-LIKE"/>
    <property type="match status" value="1"/>
</dbReference>
<reference evidence="6" key="2">
    <citation type="submission" date="2025-08" db="UniProtKB">
        <authorList>
            <consortium name="RefSeq"/>
        </authorList>
    </citation>
    <scope>IDENTIFICATION</scope>
</reference>
<dbReference type="GeneID" id="107896547"/>
<evidence type="ECO:0000313" key="6">
    <source>
        <dbReference type="RefSeq" id="XP_040933010.1"/>
    </source>
</evidence>
<dbReference type="InterPro" id="IPR036396">
    <property type="entry name" value="Cyt_P450_sf"/>
</dbReference>
<sequence length="495" mass="57266">MELDLWSIAIIVVTFVVSFGFLKKAYERLGQQQLKSLPPGDMGWPLIGNTWSFIRAYKSQNPESFINNLKKRYGKTGIYKTHLFGKASILVCSAELCKKVLTDDNNFQWGYPVSNLIQGDVPFDYMSSHRRLHRLVTTVLNQHQPPSSHLGTIEKIVINTLEEWSKMKEPILFVPEVNKFVFKLIIAIFLGSGTDDNQIASMEEYYRKVYYGLHTTPINIPGFAYHRAVQARKVLVNKIRGVLGERRERRCNDPDPNTGIIDFLEKADYEDSRPMSHEHLVVLLIGLFIAGRETTSRTAIWATIYLHNHPHLLHKAKEEQEEIVKRRPSSQKGLTFTEIKQMKYLSKVINETLRIRTNNFSIFREAKNVTYLNELLLIYFLKATRYHKAGKCWYGQVQFIWTLKFIPTQTSSFLQDGMILYPKQGLFYPFQQEVVPVLELIWPNLKSPFSFIISSSTISLYNLIQEVLLIISLHQIQSITVLPKSLRSVDYALLL</sequence>
<dbReference type="SUPFAM" id="SSF48264">
    <property type="entry name" value="Cytochrome P450"/>
    <property type="match status" value="1"/>
</dbReference>
<keyword evidence="4" id="KW-1133">Transmembrane helix</keyword>
<evidence type="ECO:0000313" key="5">
    <source>
        <dbReference type="Proteomes" id="UP000818029"/>
    </source>
</evidence>
<dbReference type="PANTHER" id="PTHR24286">
    <property type="entry name" value="CYTOCHROME P450 26"/>
    <property type="match status" value="1"/>
</dbReference>
<evidence type="ECO:0000256" key="3">
    <source>
        <dbReference type="ARBA" id="ARBA00023004"/>
    </source>
</evidence>
<organism evidence="5 6">
    <name type="scientific">Gossypium hirsutum</name>
    <name type="common">Upland cotton</name>
    <name type="synonym">Gossypium mexicanum</name>
    <dbReference type="NCBI Taxonomy" id="3635"/>
    <lineage>
        <taxon>Eukaryota</taxon>
        <taxon>Viridiplantae</taxon>
        <taxon>Streptophyta</taxon>
        <taxon>Embryophyta</taxon>
        <taxon>Tracheophyta</taxon>
        <taxon>Spermatophyta</taxon>
        <taxon>Magnoliopsida</taxon>
        <taxon>eudicotyledons</taxon>
        <taxon>Gunneridae</taxon>
        <taxon>Pentapetalae</taxon>
        <taxon>rosids</taxon>
        <taxon>malvids</taxon>
        <taxon>Malvales</taxon>
        <taxon>Malvaceae</taxon>
        <taxon>Malvoideae</taxon>
        <taxon>Gossypium</taxon>
    </lineage>
</organism>